<organism evidence="1 2">
    <name type="scientific">Friedmanniomyces endolithicus</name>
    <dbReference type="NCBI Taxonomy" id="329885"/>
    <lineage>
        <taxon>Eukaryota</taxon>
        <taxon>Fungi</taxon>
        <taxon>Dikarya</taxon>
        <taxon>Ascomycota</taxon>
        <taxon>Pezizomycotina</taxon>
        <taxon>Dothideomycetes</taxon>
        <taxon>Dothideomycetidae</taxon>
        <taxon>Mycosphaerellales</taxon>
        <taxon>Teratosphaeriaceae</taxon>
        <taxon>Friedmanniomyces</taxon>
    </lineage>
</organism>
<dbReference type="EMBL" id="JASUXU010000017">
    <property type="protein sequence ID" value="KAK0322214.1"/>
    <property type="molecule type" value="Genomic_DNA"/>
</dbReference>
<proteinExistence type="predicted"/>
<dbReference type="InterPro" id="IPR038883">
    <property type="entry name" value="AN11006-like"/>
</dbReference>
<comment type="caution">
    <text evidence="1">The sequence shown here is derived from an EMBL/GenBank/DDBJ whole genome shotgun (WGS) entry which is preliminary data.</text>
</comment>
<dbReference type="PANTHER" id="PTHR42085">
    <property type="entry name" value="F-BOX DOMAIN-CONTAINING PROTEIN"/>
    <property type="match status" value="1"/>
</dbReference>
<accession>A0AAN6J9F7</accession>
<evidence type="ECO:0000313" key="2">
    <source>
        <dbReference type="Proteomes" id="UP001168146"/>
    </source>
</evidence>
<evidence type="ECO:0008006" key="3">
    <source>
        <dbReference type="Google" id="ProtNLM"/>
    </source>
</evidence>
<dbReference type="PANTHER" id="PTHR42085:SF2">
    <property type="entry name" value="F-BOX DOMAIN-CONTAINING PROTEIN"/>
    <property type="match status" value="1"/>
</dbReference>
<dbReference type="AlphaFoldDB" id="A0AAN6J9F7"/>
<gene>
    <name evidence="1" type="ORF">LTR82_006667</name>
</gene>
<name>A0AAN6J9F7_9PEZI</name>
<reference evidence="1" key="1">
    <citation type="submission" date="2021-12" db="EMBL/GenBank/DDBJ databases">
        <title>Black yeast isolated from Biological Soil Crust.</title>
        <authorList>
            <person name="Kurbessoian T."/>
        </authorList>
    </citation>
    <scope>NUCLEOTIDE SEQUENCE</scope>
    <source>
        <strain evidence="1">CCFEE 5208</strain>
    </source>
</reference>
<dbReference type="Proteomes" id="UP001168146">
    <property type="component" value="Unassembled WGS sequence"/>
</dbReference>
<protein>
    <recommendedName>
        <fullName evidence="3">F-box domain-containing protein</fullName>
    </recommendedName>
</protein>
<evidence type="ECO:0000313" key="1">
    <source>
        <dbReference type="EMBL" id="KAK0322214.1"/>
    </source>
</evidence>
<sequence>MSSCFRDRRMQKQQRPGMGEYGLSLLHLAARSVQSLPPFDLTSSLGNQASVVYLAQELCRQTPIIQRNDKASIPIEDSTKMRRGTIDIWYDRYSAKLLRKFIEDRTGKRSPSLEKLCFVQQLVDLDVNWTFRFLDLPPEIRNLIYGRLLRLRDSRWRADRLVCSTAIFSTCQQIHAEATGILYVENTFDIVVRSVANPAGQTPVNHTTVSFTKLAIDQVQLCDAPMSDIDDIWPTVIREAKSIRLVVRLDVAECSAASAIPDFKQTNKVLHSLASSRHGATKLKRLQLVIKGETESLPENLLHSIFYPLTQLAKITTEDFAVQGLPYTVTAELQRLLRTGDTRRHADLRKALLDQNTRAMRVCDRATDAGCVDAVLDRLARHIQRAVTRCETEGVYLDAAYFAKCSRSLRLTRACLNGSAMRAVMAGLREKRAG</sequence>